<keyword evidence="1" id="KW-0812">Transmembrane</keyword>
<evidence type="ECO:0000256" key="1">
    <source>
        <dbReference type="SAM" id="Phobius"/>
    </source>
</evidence>
<comment type="caution">
    <text evidence="2">The sequence shown here is derived from an EMBL/GenBank/DDBJ whole genome shotgun (WGS) entry which is preliminary data.</text>
</comment>
<reference evidence="2" key="1">
    <citation type="submission" date="2019-08" db="EMBL/GenBank/DDBJ databases">
        <authorList>
            <person name="Kucharzyk K."/>
            <person name="Murdoch R.W."/>
            <person name="Higgins S."/>
            <person name="Loffler F."/>
        </authorList>
    </citation>
    <scope>NUCLEOTIDE SEQUENCE</scope>
</reference>
<protein>
    <submittedName>
        <fullName evidence="2">Uncharacterized protein</fullName>
    </submittedName>
</protein>
<evidence type="ECO:0000313" key="2">
    <source>
        <dbReference type="EMBL" id="MPN20662.1"/>
    </source>
</evidence>
<dbReference type="EMBL" id="VSSQ01068477">
    <property type="protein sequence ID" value="MPN20662.1"/>
    <property type="molecule type" value="Genomic_DNA"/>
</dbReference>
<keyword evidence="1" id="KW-1133">Transmembrane helix</keyword>
<accession>A0A645G3Z0</accession>
<gene>
    <name evidence="2" type="ORF">SDC9_168041</name>
</gene>
<proteinExistence type="predicted"/>
<organism evidence="2">
    <name type="scientific">bioreactor metagenome</name>
    <dbReference type="NCBI Taxonomy" id="1076179"/>
    <lineage>
        <taxon>unclassified sequences</taxon>
        <taxon>metagenomes</taxon>
        <taxon>ecological metagenomes</taxon>
    </lineage>
</organism>
<keyword evidence="1" id="KW-0472">Membrane</keyword>
<dbReference type="AlphaFoldDB" id="A0A645G3Z0"/>
<sequence>MVNGKQNFLTAQALDYIGGYIPEFIAAVVVFPGAGFSYMIINIRWNHIPVNPPVLVQNNLYQLVAVQVILQFFQR</sequence>
<name>A0A645G3Z0_9ZZZZ</name>
<feature type="transmembrane region" description="Helical" evidence="1">
    <location>
        <begin position="20"/>
        <end position="41"/>
    </location>
</feature>